<dbReference type="RefSeq" id="WP_246966964.1">
    <property type="nucleotide sequence ID" value="NZ_CP095397.1"/>
</dbReference>
<name>A0ABD5NXE3_9EURY</name>
<evidence type="ECO:0000313" key="1">
    <source>
        <dbReference type="EMBL" id="MFC4246480.1"/>
    </source>
</evidence>
<accession>A0ABD5NXE3</accession>
<gene>
    <name evidence="1" type="ORF">ACFOZ7_05645</name>
</gene>
<sequence>MNQNPFSGDVRPSQIASMMRDPSRIAGFLTEDVPGVGSSGAAIFCDIVNVQRADLKQLAEAHDVDVHIERMSEDRAASLLAGVVDGNGHEVVEVFNKMARKRDKILRDVLEDDEYQQFMAAKAQMMLTDDPDTFDADVAEENGGDGE</sequence>
<protein>
    <submittedName>
        <fullName evidence="1">Uncharacterized protein</fullName>
    </submittedName>
</protein>
<dbReference type="AlphaFoldDB" id="A0ABD5NXE3"/>
<comment type="caution">
    <text evidence="1">The sequence shown here is derived from an EMBL/GenBank/DDBJ whole genome shotgun (WGS) entry which is preliminary data.</text>
</comment>
<reference evidence="1 2" key="1">
    <citation type="journal article" date="2014" name="Int. J. Syst. Evol. Microbiol.">
        <title>Complete genome sequence of Corynebacterium casei LMG S-19264T (=DSM 44701T), isolated from a smear-ripened cheese.</title>
        <authorList>
            <consortium name="US DOE Joint Genome Institute (JGI-PGF)"/>
            <person name="Walter F."/>
            <person name="Albersmeier A."/>
            <person name="Kalinowski J."/>
            <person name="Ruckert C."/>
        </authorList>
    </citation>
    <scope>NUCLEOTIDE SEQUENCE [LARGE SCALE GENOMIC DNA]</scope>
    <source>
        <strain evidence="1 2">IBRC-M 10912</strain>
    </source>
</reference>
<dbReference type="EMBL" id="JBHSDJ010000013">
    <property type="protein sequence ID" value="MFC4246480.1"/>
    <property type="molecule type" value="Genomic_DNA"/>
</dbReference>
<proteinExistence type="predicted"/>
<dbReference type="GeneID" id="71854740"/>
<organism evidence="1 2">
    <name type="scientific">Natribaculum luteum</name>
    <dbReference type="NCBI Taxonomy" id="1586232"/>
    <lineage>
        <taxon>Archaea</taxon>
        <taxon>Methanobacteriati</taxon>
        <taxon>Methanobacteriota</taxon>
        <taxon>Stenosarchaea group</taxon>
        <taxon>Halobacteria</taxon>
        <taxon>Halobacteriales</taxon>
        <taxon>Natrialbaceae</taxon>
        <taxon>Natribaculum</taxon>
    </lineage>
</organism>
<evidence type="ECO:0000313" key="2">
    <source>
        <dbReference type="Proteomes" id="UP001595821"/>
    </source>
</evidence>
<dbReference type="Proteomes" id="UP001595821">
    <property type="component" value="Unassembled WGS sequence"/>
</dbReference>